<evidence type="ECO:0000313" key="8">
    <source>
        <dbReference type="Proteomes" id="UP000177876"/>
    </source>
</evidence>
<dbReference type="InterPro" id="IPR018485">
    <property type="entry name" value="FGGY_C"/>
</dbReference>
<dbReference type="STRING" id="1797197.A2Y75_12430"/>
<dbReference type="GO" id="GO:0016301">
    <property type="term" value="F:kinase activity"/>
    <property type="evidence" value="ECO:0007669"/>
    <property type="project" value="UniProtKB-KW"/>
</dbReference>
<dbReference type="InterPro" id="IPR043129">
    <property type="entry name" value="ATPase_NBD"/>
</dbReference>
<proteinExistence type="inferred from homology"/>
<dbReference type="AlphaFoldDB" id="A0A1F2WME2"/>
<organism evidence="7 8">
    <name type="scientific">Candidatus Solincola sediminis</name>
    <dbReference type="NCBI Taxonomy" id="1797199"/>
    <lineage>
        <taxon>Bacteria</taxon>
        <taxon>Bacillati</taxon>
        <taxon>Actinomycetota</taxon>
        <taxon>Candidatus Geothermincolia</taxon>
        <taxon>Candidatus Geothermincolales</taxon>
        <taxon>Candidatus Geothermincolaceae</taxon>
        <taxon>Candidatus Solincola</taxon>
    </lineage>
</organism>
<keyword evidence="4" id="KW-0418">Kinase</keyword>
<dbReference type="InterPro" id="IPR050406">
    <property type="entry name" value="FGGY_Carb_Kinase"/>
</dbReference>
<evidence type="ECO:0000256" key="1">
    <source>
        <dbReference type="ARBA" id="ARBA00009156"/>
    </source>
</evidence>
<dbReference type="CDD" id="cd07805">
    <property type="entry name" value="ASKHA_NBD_FGGY_CvXK-like"/>
    <property type="match status" value="1"/>
</dbReference>
<dbReference type="Pfam" id="PF00370">
    <property type="entry name" value="FGGY_N"/>
    <property type="match status" value="1"/>
</dbReference>
<dbReference type="PIRSF" id="PIRSF000538">
    <property type="entry name" value="GlpK"/>
    <property type="match status" value="1"/>
</dbReference>
<dbReference type="GO" id="GO:0042732">
    <property type="term" value="P:D-xylose metabolic process"/>
    <property type="evidence" value="ECO:0007669"/>
    <property type="project" value="UniProtKB-KW"/>
</dbReference>
<keyword evidence="2" id="KW-0859">Xylose metabolism</keyword>
<evidence type="ECO:0008006" key="9">
    <source>
        <dbReference type="Google" id="ProtNLM"/>
    </source>
</evidence>
<keyword evidence="3" id="KW-0808">Transferase</keyword>
<dbReference type="PANTHER" id="PTHR43095">
    <property type="entry name" value="SUGAR KINASE"/>
    <property type="match status" value="1"/>
</dbReference>
<sequence>MAEKFIISHDVGTGGSKAVLTDITGAILASSFEPYETLHPRPHWAEQNPEDWWRAVTTSTRRLLEQSKVKPSQVIGMGFATQMLGVLPLDTGGRPLRPGIIWLDNRAVEQAARMVRRLGGAKVMMMVAGAIPSGKDVICKILWIRDEEPEVWERTDKIVDVTGYLVFKSTGNVIIDHTAAGATGMLNNKNRQWSGTLARLIGVPLEKMPPIKSCIEVVGVLTREAASEMGLDPGTPIIGGMGDVPSAATGSGALENGDAHICLGTSGWLCISVGKAKNLGKNGIYSLASADPEMFLMVGETETAGACLKWFAEHLATQEELEQAESNGGEMAIFRIMDEVVARVEPGSGRLLFTPWMFGERAPVTDITLRGSFINLSLEHERDHMLRSIYEGVAYNCRWLLDAVGKAGFKCEKLRAIGGGARSDVWMQILADVTRREVEAVANAQEAGAMGCALAVAVALGEYSSYRSLKKVIKVRKSFEPDPNCCSIYDELYGVFRCLHGNLTDVCRRLNQPGQACESQTSR</sequence>
<name>A0A1F2WME2_9ACTN</name>
<dbReference type="SUPFAM" id="SSF53067">
    <property type="entry name" value="Actin-like ATPase domain"/>
    <property type="match status" value="2"/>
</dbReference>
<dbReference type="Proteomes" id="UP000177876">
    <property type="component" value="Unassembled WGS sequence"/>
</dbReference>
<protein>
    <recommendedName>
        <fullName evidence="9">Xylulokinase</fullName>
    </recommendedName>
</protein>
<evidence type="ECO:0000256" key="2">
    <source>
        <dbReference type="ARBA" id="ARBA00022629"/>
    </source>
</evidence>
<evidence type="ECO:0000259" key="5">
    <source>
        <dbReference type="Pfam" id="PF00370"/>
    </source>
</evidence>
<feature type="domain" description="Carbohydrate kinase FGGY C-terminal" evidence="6">
    <location>
        <begin position="261"/>
        <end position="459"/>
    </location>
</feature>
<accession>A0A1F2WME2</accession>
<dbReference type="Gene3D" id="3.30.420.40">
    <property type="match status" value="2"/>
</dbReference>
<evidence type="ECO:0000313" key="7">
    <source>
        <dbReference type="EMBL" id="OFW58024.1"/>
    </source>
</evidence>
<comment type="caution">
    <text evidence="7">The sequence shown here is derived from an EMBL/GenBank/DDBJ whole genome shotgun (WGS) entry which is preliminary data.</text>
</comment>
<feature type="domain" description="Carbohydrate kinase FGGY N-terminal" evidence="5">
    <location>
        <begin position="6"/>
        <end position="250"/>
    </location>
</feature>
<comment type="similarity">
    <text evidence="1">Belongs to the FGGY kinase family.</text>
</comment>
<reference evidence="7 8" key="1">
    <citation type="journal article" date="2016" name="Nat. Commun.">
        <title>Thousands of microbial genomes shed light on interconnected biogeochemical processes in an aquifer system.</title>
        <authorList>
            <person name="Anantharaman K."/>
            <person name="Brown C.T."/>
            <person name="Hug L.A."/>
            <person name="Sharon I."/>
            <person name="Castelle C.J."/>
            <person name="Probst A.J."/>
            <person name="Thomas B.C."/>
            <person name="Singh A."/>
            <person name="Wilkins M.J."/>
            <person name="Karaoz U."/>
            <person name="Brodie E.L."/>
            <person name="Williams K.H."/>
            <person name="Hubbard S.S."/>
            <person name="Banfield J.F."/>
        </authorList>
    </citation>
    <scope>NUCLEOTIDE SEQUENCE [LARGE SCALE GENOMIC DNA]</scope>
</reference>
<keyword evidence="2" id="KW-0119">Carbohydrate metabolism</keyword>
<dbReference type="InterPro" id="IPR000577">
    <property type="entry name" value="Carb_kinase_FGGY"/>
</dbReference>
<dbReference type="EMBL" id="MELK01000028">
    <property type="protein sequence ID" value="OFW58024.1"/>
    <property type="molecule type" value="Genomic_DNA"/>
</dbReference>
<dbReference type="Pfam" id="PF02782">
    <property type="entry name" value="FGGY_C"/>
    <property type="match status" value="1"/>
</dbReference>
<dbReference type="InterPro" id="IPR018484">
    <property type="entry name" value="FGGY_N"/>
</dbReference>
<evidence type="ECO:0000259" key="6">
    <source>
        <dbReference type="Pfam" id="PF02782"/>
    </source>
</evidence>
<evidence type="ECO:0000256" key="3">
    <source>
        <dbReference type="ARBA" id="ARBA00022679"/>
    </source>
</evidence>
<gene>
    <name evidence="7" type="ORF">A2Y75_12430</name>
</gene>
<dbReference type="PANTHER" id="PTHR43095:SF5">
    <property type="entry name" value="XYLULOSE KINASE"/>
    <property type="match status" value="1"/>
</dbReference>
<evidence type="ECO:0000256" key="4">
    <source>
        <dbReference type="ARBA" id="ARBA00022777"/>
    </source>
</evidence>